<reference evidence="2 3" key="1">
    <citation type="submission" date="2021-03" db="EMBL/GenBank/DDBJ databases">
        <title>Antimicrobial resistance genes in bacteria isolated from Japanese honey, and their potential for conferring macrolide and lincosamide resistance in the American foulbrood pathogen Paenibacillus larvae.</title>
        <authorList>
            <person name="Okamoto M."/>
            <person name="Kumagai M."/>
            <person name="Kanamori H."/>
            <person name="Takamatsu D."/>
        </authorList>
    </citation>
    <scope>NUCLEOTIDE SEQUENCE [LARGE SCALE GENOMIC DNA]</scope>
    <source>
        <strain evidence="2 3">J1TS3</strain>
    </source>
</reference>
<evidence type="ECO:0000313" key="3">
    <source>
        <dbReference type="Proteomes" id="UP000680279"/>
    </source>
</evidence>
<evidence type="ECO:0000259" key="1">
    <source>
        <dbReference type="Pfam" id="PF14526"/>
    </source>
</evidence>
<sequence length="161" mass="17717">MADYTLEEKDSFTVFGVGIELKSDYTDFVGINREKADFWQSVNQDGILETLKAIATNDYIFIVNEAVNNKMMHYVGVMTEATVPELGESRVIQFPKGEYLVVKGEGKTVDELSNTVTGIAFGQALPEANNISYVGGPNTAVVMGQRNGLLNGEMWIPVVRN</sequence>
<dbReference type="Pfam" id="PF14526">
    <property type="entry name" value="Cass2"/>
    <property type="match status" value="1"/>
</dbReference>
<comment type="caution">
    <text evidence="2">The sequence shown here is derived from an EMBL/GenBank/DDBJ whole genome shotgun (WGS) entry which is preliminary data.</text>
</comment>
<name>A0ABQ4K8E0_9BACI</name>
<dbReference type="InterPro" id="IPR011256">
    <property type="entry name" value="Reg_factor_effector_dom_sf"/>
</dbReference>
<dbReference type="EMBL" id="BOQT01000012">
    <property type="protein sequence ID" value="GIN22002.1"/>
    <property type="molecule type" value="Genomic_DNA"/>
</dbReference>
<accession>A0ABQ4K8E0</accession>
<protein>
    <submittedName>
        <fullName evidence="2">Transcriptional regulator</fullName>
    </submittedName>
</protein>
<dbReference type="Proteomes" id="UP000680279">
    <property type="component" value="Unassembled WGS sequence"/>
</dbReference>
<keyword evidence="3" id="KW-1185">Reference proteome</keyword>
<dbReference type="RefSeq" id="WP_018707955.1">
    <property type="nucleotide sequence ID" value="NZ_BOQT01000012.1"/>
</dbReference>
<organism evidence="2 3">
    <name type="scientific">Siminovitchia fordii</name>
    <dbReference type="NCBI Taxonomy" id="254759"/>
    <lineage>
        <taxon>Bacteria</taxon>
        <taxon>Bacillati</taxon>
        <taxon>Bacillota</taxon>
        <taxon>Bacilli</taxon>
        <taxon>Bacillales</taxon>
        <taxon>Bacillaceae</taxon>
        <taxon>Siminovitchia</taxon>
    </lineage>
</organism>
<proteinExistence type="predicted"/>
<dbReference type="InterPro" id="IPR029441">
    <property type="entry name" value="Cass2"/>
</dbReference>
<evidence type="ECO:0000313" key="2">
    <source>
        <dbReference type="EMBL" id="GIN22002.1"/>
    </source>
</evidence>
<dbReference type="Gene3D" id="3.20.80.10">
    <property type="entry name" value="Regulatory factor, effector binding domain"/>
    <property type="match status" value="1"/>
</dbReference>
<feature type="domain" description="Integron-associated effector binding protein" evidence="1">
    <location>
        <begin position="5"/>
        <end position="158"/>
    </location>
</feature>
<gene>
    <name evidence="2" type="ORF">J1TS3_31360</name>
</gene>